<feature type="domain" description="Hexokinase N-terminal" evidence="13">
    <location>
        <begin position="28"/>
        <end position="219"/>
    </location>
</feature>
<evidence type="ECO:0000256" key="7">
    <source>
        <dbReference type="ARBA" id="ARBA00022840"/>
    </source>
</evidence>
<comment type="pathway">
    <text evidence="1">Carbohydrate degradation; glycolysis; D-glyceraldehyde 3-phosphate and glycerone phosphate from D-glucose: step 1/4.</text>
</comment>
<reference evidence="15 16" key="2">
    <citation type="submission" date="2016-08" db="EMBL/GenBank/DDBJ databases">
        <title>Pervasive Adenine N6-methylation of Active Genes in Fungi.</title>
        <authorList>
            <consortium name="DOE Joint Genome Institute"/>
            <person name="Mondo S.J."/>
            <person name="Dannebaum R.O."/>
            <person name="Kuo R.C."/>
            <person name="Labutti K."/>
            <person name="Haridas S."/>
            <person name="Kuo A."/>
            <person name="Salamov A."/>
            <person name="Ahrendt S.R."/>
            <person name="Lipzen A."/>
            <person name="Sullivan W."/>
            <person name="Andreopoulos W.B."/>
            <person name="Clum A."/>
            <person name="Lindquist E."/>
            <person name="Daum C."/>
            <person name="Ramamoorthy G.K."/>
            <person name="Gryganskyi A."/>
            <person name="Culley D."/>
            <person name="Magnuson J.K."/>
            <person name="James T.Y."/>
            <person name="O'Malley M.A."/>
            <person name="Stajich J.E."/>
            <person name="Spatafora J.W."/>
            <person name="Visel A."/>
            <person name="Grigoriev I.V."/>
        </authorList>
    </citation>
    <scope>NUCLEOTIDE SEQUENCE [LARGE SCALE GENOMIC DNA]</scope>
    <source>
        <strain evidence="15 16">S4</strain>
    </source>
</reference>
<evidence type="ECO:0000259" key="13">
    <source>
        <dbReference type="Pfam" id="PF00349"/>
    </source>
</evidence>
<evidence type="ECO:0000256" key="5">
    <source>
        <dbReference type="ARBA" id="ARBA00022741"/>
    </source>
</evidence>
<dbReference type="GO" id="GO:0001678">
    <property type="term" value="P:intracellular glucose homeostasis"/>
    <property type="evidence" value="ECO:0007669"/>
    <property type="project" value="InterPro"/>
</dbReference>
<comment type="catalytic activity">
    <reaction evidence="9">
        <text>a D-hexose + ATP = a D-hexose 6-phosphate + ADP + H(+)</text>
        <dbReference type="Rhea" id="RHEA:22740"/>
        <dbReference type="ChEBI" id="CHEBI:4194"/>
        <dbReference type="ChEBI" id="CHEBI:15378"/>
        <dbReference type="ChEBI" id="CHEBI:30616"/>
        <dbReference type="ChEBI" id="CHEBI:229467"/>
        <dbReference type="ChEBI" id="CHEBI:456216"/>
        <dbReference type="EC" id="2.7.1.1"/>
    </reaction>
    <physiologicalReaction direction="left-to-right" evidence="9">
        <dbReference type="Rhea" id="RHEA:22741"/>
    </physiologicalReaction>
</comment>
<evidence type="ECO:0000256" key="11">
    <source>
        <dbReference type="ARBA" id="ARBA00048160"/>
    </source>
</evidence>
<dbReference type="EC" id="2.7.1.-" evidence="12"/>
<dbReference type="GO" id="GO:0006006">
    <property type="term" value="P:glucose metabolic process"/>
    <property type="evidence" value="ECO:0007669"/>
    <property type="project" value="TreeGrafter"/>
</dbReference>
<protein>
    <recommendedName>
        <fullName evidence="12">Phosphotransferase</fullName>
        <ecNumber evidence="12">2.7.1.-</ecNumber>
    </recommendedName>
</protein>
<name>A0A1Y1WV54_9FUNG</name>
<dbReference type="Pfam" id="PF00349">
    <property type="entry name" value="Hexokinase_1"/>
    <property type="match status" value="1"/>
</dbReference>
<dbReference type="EMBL" id="MCFG01000260">
    <property type="protein sequence ID" value="ORX77178.1"/>
    <property type="molecule type" value="Genomic_DNA"/>
</dbReference>
<evidence type="ECO:0000256" key="6">
    <source>
        <dbReference type="ARBA" id="ARBA00022777"/>
    </source>
</evidence>
<comment type="caution">
    <text evidence="15">The sequence shown here is derived from an EMBL/GenBank/DDBJ whole genome shotgun (WGS) entry which is preliminary data.</text>
</comment>
<evidence type="ECO:0000256" key="9">
    <source>
        <dbReference type="ARBA" id="ARBA00044613"/>
    </source>
</evidence>
<dbReference type="STRING" id="1754192.A0A1Y1WV54"/>
<proteinExistence type="inferred from homology"/>
<keyword evidence="5 12" id="KW-0547">Nucleotide-binding</keyword>
<dbReference type="PRINTS" id="PR00475">
    <property type="entry name" value="HEXOKINASE"/>
</dbReference>
<comment type="catalytic activity">
    <reaction evidence="10">
        <text>D-fructose + ATP = D-fructose 6-phosphate + ADP + H(+)</text>
        <dbReference type="Rhea" id="RHEA:16125"/>
        <dbReference type="ChEBI" id="CHEBI:15378"/>
        <dbReference type="ChEBI" id="CHEBI:30616"/>
        <dbReference type="ChEBI" id="CHEBI:37721"/>
        <dbReference type="ChEBI" id="CHEBI:61527"/>
        <dbReference type="ChEBI" id="CHEBI:456216"/>
        <dbReference type="EC" id="2.7.1.1"/>
    </reaction>
    <physiologicalReaction direction="left-to-right" evidence="10">
        <dbReference type="Rhea" id="RHEA:16126"/>
    </physiologicalReaction>
</comment>
<dbReference type="GO" id="GO:0008865">
    <property type="term" value="F:fructokinase activity"/>
    <property type="evidence" value="ECO:0007669"/>
    <property type="project" value="TreeGrafter"/>
</dbReference>
<evidence type="ECO:0000256" key="1">
    <source>
        <dbReference type="ARBA" id="ARBA00004888"/>
    </source>
</evidence>
<keyword evidence="8 12" id="KW-0324">Glycolysis</keyword>
<dbReference type="InterPro" id="IPR022672">
    <property type="entry name" value="Hexokinase_N"/>
</dbReference>
<dbReference type="GO" id="GO:0006096">
    <property type="term" value="P:glycolytic process"/>
    <property type="evidence" value="ECO:0007669"/>
    <property type="project" value="UniProtKB-UniPathway"/>
</dbReference>
<dbReference type="SUPFAM" id="SSF53067">
    <property type="entry name" value="Actin-like ATPase domain"/>
    <property type="match status" value="2"/>
</dbReference>
<accession>A0A1Y1WV54</accession>
<dbReference type="InterPro" id="IPR022673">
    <property type="entry name" value="Hexokinase_C"/>
</dbReference>
<sequence length="463" mass="51497">MFNEVKSAMQKPTRKYTYREVDESEVISALEDLFVIRPQTLRNICKHFVDELTLGLKEDGHTLKMIPSYVANRPTGKETGSYLALDLGGTNFRVCEVYLEGDSKVRLTQKKFSIPDYAKCGQSDVLFDFLAESVLAFITENNIPTESDIPLGFTFSFPVKQTAIDKGYLINWTKGFDCKDTINKDVVELLNEALARKNVKVHVSALVNDTVGTLMSHAYNDPGTMVGVILGTGTNAAYVEKVSAIPKWEGGPVESGEMIINCEWGAFDNERVVLPFNKYDQMMDEGSNNKGEQTFEKMISGLYLGEIVRQVIVELIQRRVLFGGISSPEIETPYKFETAYMSRIERDHTSDLIDTKMVLQELLNIPYPAPRDRRIVRRICELVGTRAARLAAVGVAAVVTKMNRVDSGCTVAIDGSVYEHYPHFANRMKDALHELLGMFEENVSLQLGKDGSSVGAGVIAALA</sequence>
<dbReference type="Pfam" id="PF03727">
    <property type="entry name" value="Hexokinase_2"/>
    <property type="match status" value="1"/>
</dbReference>
<keyword evidence="16" id="KW-1185">Reference proteome</keyword>
<dbReference type="Proteomes" id="UP000193944">
    <property type="component" value="Unassembled WGS sequence"/>
</dbReference>
<comment type="catalytic activity">
    <reaction evidence="11">
        <text>D-glucose + ATP = D-glucose 6-phosphate + ADP + H(+)</text>
        <dbReference type="Rhea" id="RHEA:17825"/>
        <dbReference type="ChEBI" id="CHEBI:4167"/>
        <dbReference type="ChEBI" id="CHEBI:15378"/>
        <dbReference type="ChEBI" id="CHEBI:30616"/>
        <dbReference type="ChEBI" id="CHEBI:61548"/>
        <dbReference type="ChEBI" id="CHEBI:456216"/>
        <dbReference type="EC" id="2.7.1.1"/>
    </reaction>
    <physiologicalReaction direction="left-to-right" evidence="11">
        <dbReference type="Rhea" id="RHEA:17826"/>
    </physiologicalReaction>
</comment>
<keyword evidence="4 12" id="KW-0808">Transferase</keyword>
<dbReference type="PANTHER" id="PTHR19443">
    <property type="entry name" value="HEXOKINASE"/>
    <property type="match status" value="1"/>
</dbReference>
<dbReference type="UniPathway" id="UPA00109">
    <property type="reaction ID" value="UER00180"/>
</dbReference>
<dbReference type="FunFam" id="3.30.420.40:FF:000156">
    <property type="entry name" value="Phosphotransferase"/>
    <property type="match status" value="1"/>
</dbReference>
<evidence type="ECO:0000256" key="10">
    <source>
        <dbReference type="ARBA" id="ARBA00047905"/>
    </source>
</evidence>
<evidence type="ECO:0000313" key="15">
    <source>
        <dbReference type="EMBL" id="ORX77178.1"/>
    </source>
</evidence>
<comment type="pathway">
    <text evidence="2">Carbohydrate metabolism; hexose metabolism.</text>
</comment>
<dbReference type="CDD" id="cd24018">
    <property type="entry name" value="ASKHA_NBD_HK_fungi"/>
    <property type="match status" value="1"/>
</dbReference>
<dbReference type="GO" id="GO:0005829">
    <property type="term" value="C:cytosol"/>
    <property type="evidence" value="ECO:0007669"/>
    <property type="project" value="TreeGrafter"/>
</dbReference>
<dbReference type="GO" id="GO:0005739">
    <property type="term" value="C:mitochondrion"/>
    <property type="evidence" value="ECO:0007669"/>
    <property type="project" value="TreeGrafter"/>
</dbReference>
<dbReference type="InterPro" id="IPR043129">
    <property type="entry name" value="ATPase_NBD"/>
</dbReference>
<organism evidence="15 16">
    <name type="scientific">Anaeromyces robustus</name>
    <dbReference type="NCBI Taxonomy" id="1754192"/>
    <lineage>
        <taxon>Eukaryota</taxon>
        <taxon>Fungi</taxon>
        <taxon>Fungi incertae sedis</taxon>
        <taxon>Chytridiomycota</taxon>
        <taxon>Chytridiomycota incertae sedis</taxon>
        <taxon>Neocallimastigomycetes</taxon>
        <taxon>Neocallimastigales</taxon>
        <taxon>Neocallimastigaceae</taxon>
        <taxon>Anaeromyces</taxon>
    </lineage>
</organism>
<dbReference type="PANTHER" id="PTHR19443:SF16">
    <property type="entry name" value="HEXOKINASE TYPE 1-RELATED"/>
    <property type="match status" value="1"/>
</dbReference>
<keyword evidence="6 12" id="KW-0418">Kinase</keyword>
<evidence type="ECO:0000259" key="14">
    <source>
        <dbReference type="Pfam" id="PF03727"/>
    </source>
</evidence>
<evidence type="ECO:0000256" key="12">
    <source>
        <dbReference type="RuleBase" id="RU362007"/>
    </source>
</evidence>
<feature type="domain" description="Hexokinase C-terminal" evidence="14">
    <location>
        <begin position="226"/>
        <end position="462"/>
    </location>
</feature>
<comment type="similarity">
    <text evidence="3 12">Belongs to the hexokinase family.</text>
</comment>
<reference evidence="15 16" key="1">
    <citation type="submission" date="2016-08" db="EMBL/GenBank/DDBJ databases">
        <title>A Parts List for Fungal Cellulosomes Revealed by Comparative Genomics.</title>
        <authorList>
            <consortium name="DOE Joint Genome Institute"/>
            <person name="Haitjema C.H."/>
            <person name="Gilmore S.P."/>
            <person name="Henske J.K."/>
            <person name="Solomon K.V."/>
            <person name="De Groot R."/>
            <person name="Kuo A."/>
            <person name="Mondo S.J."/>
            <person name="Salamov A.A."/>
            <person name="Labutti K."/>
            <person name="Zhao Z."/>
            <person name="Chiniquy J."/>
            <person name="Barry K."/>
            <person name="Brewer H.M."/>
            <person name="Purvine S.O."/>
            <person name="Wright A.T."/>
            <person name="Boxma B."/>
            <person name="Van Alen T."/>
            <person name="Hackstein J.H."/>
            <person name="Baker S.E."/>
            <person name="Grigoriev I.V."/>
            <person name="O'Malley M.A."/>
        </authorList>
    </citation>
    <scope>NUCLEOTIDE SEQUENCE [LARGE SCALE GENOMIC DNA]</scope>
    <source>
        <strain evidence="15 16">S4</strain>
    </source>
</reference>
<dbReference type="FunFam" id="3.40.367.20:FF:000005">
    <property type="entry name" value="Phosphotransferase"/>
    <property type="match status" value="1"/>
</dbReference>
<evidence type="ECO:0000256" key="3">
    <source>
        <dbReference type="ARBA" id="ARBA00009225"/>
    </source>
</evidence>
<dbReference type="PROSITE" id="PS51748">
    <property type="entry name" value="HEXOKINASE_2"/>
    <property type="match status" value="1"/>
</dbReference>
<dbReference type="GO" id="GO:0004340">
    <property type="term" value="F:glucokinase activity"/>
    <property type="evidence" value="ECO:0007669"/>
    <property type="project" value="TreeGrafter"/>
</dbReference>
<dbReference type="GO" id="GO:0005524">
    <property type="term" value="F:ATP binding"/>
    <property type="evidence" value="ECO:0007669"/>
    <property type="project" value="UniProtKB-UniRule"/>
</dbReference>
<dbReference type="Gene3D" id="3.30.420.40">
    <property type="match status" value="1"/>
</dbReference>
<evidence type="ECO:0000256" key="4">
    <source>
        <dbReference type="ARBA" id="ARBA00022679"/>
    </source>
</evidence>
<evidence type="ECO:0000256" key="8">
    <source>
        <dbReference type="ARBA" id="ARBA00023152"/>
    </source>
</evidence>
<gene>
    <name evidence="15" type="ORF">BCR32DRAFT_295769</name>
</gene>
<evidence type="ECO:0000256" key="2">
    <source>
        <dbReference type="ARBA" id="ARBA00005028"/>
    </source>
</evidence>
<dbReference type="OrthoDB" id="419537at2759"/>
<evidence type="ECO:0000313" key="16">
    <source>
        <dbReference type="Proteomes" id="UP000193944"/>
    </source>
</evidence>
<dbReference type="InterPro" id="IPR019807">
    <property type="entry name" value="Hexokinase_BS"/>
</dbReference>
<dbReference type="PROSITE" id="PS00378">
    <property type="entry name" value="HEXOKINASE_1"/>
    <property type="match status" value="1"/>
</dbReference>
<dbReference type="Gene3D" id="3.40.367.20">
    <property type="match status" value="1"/>
</dbReference>
<keyword evidence="7 12" id="KW-0067">ATP-binding</keyword>
<dbReference type="GO" id="GO:0005536">
    <property type="term" value="F:D-glucose binding"/>
    <property type="evidence" value="ECO:0007669"/>
    <property type="project" value="InterPro"/>
</dbReference>
<dbReference type="InterPro" id="IPR001312">
    <property type="entry name" value="Hexokinase"/>
</dbReference>
<dbReference type="AlphaFoldDB" id="A0A1Y1WV54"/>